<reference evidence="9 10" key="1">
    <citation type="submission" date="2007-01" db="EMBL/GenBank/DDBJ databases">
        <authorList>
            <person name="Haygood M."/>
            <person name="Podell S."/>
            <person name="Anderson C."/>
            <person name="Hopkinson B."/>
            <person name="Roe K."/>
            <person name="Barbeau K."/>
            <person name="Gaasterland T."/>
            <person name="Ferriera S."/>
            <person name="Johnson J."/>
            <person name="Kravitz S."/>
            <person name="Beeson K."/>
            <person name="Sutton G."/>
            <person name="Rogers Y.-H."/>
            <person name="Friedman R."/>
            <person name="Frazier M."/>
            <person name="Venter J.C."/>
        </authorList>
    </citation>
    <scope>NUCLEOTIDE SEQUENCE [LARGE SCALE GENOMIC DNA]</scope>
    <source>
        <strain evidence="9 10">ATCC 23134</strain>
    </source>
</reference>
<dbReference type="GO" id="GO:0012505">
    <property type="term" value="C:endomembrane system"/>
    <property type="evidence" value="ECO:0007669"/>
    <property type="project" value="UniProtKB-SubCell"/>
</dbReference>
<evidence type="ECO:0000256" key="5">
    <source>
        <dbReference type="RuleBase" id="RU000320"/>
    </source>
</evidence>
<evidence type="ECO:0000256" key="6">
    <source>
        <dbReference type="SAM" id="Phobius"/>
    </source>
</evidence>
<dbReference type="NCBIfam" id="TIGR01974">
    <property type="entry name" value="NDH_I_L"/>
    <property type="match status" value="1"/>
</dbReference>
<dbReference type="NCBIfam" id="NF005141">
    <property type="entry name" value="PRK06590.1"/>
    <property type="match status" value="1"/>
</dbReference>
<organism evidence="9 10">
    <name type="scientific">Microscilla marina ATCC 23134</name>
    <dbReference type="NCBI Taxonomy" id="313606"/>
    <lineage>
        <taxon>Bacteria</taxon>
        <taxon>Pseudomonadati</taxon>
        <taxon>Bacteroidota</taxon>
        <taxon>Cytophagia</taxon>
        <taxon>Cytophagales</taxon>
        <taxon>Microscillaceae</taxon>
        <taxon>Microscilla</taxon>
    </lineage>
</organism>
<evidence type="ECO:0000313" key="9">
    <source>
        <dbReference type="EMBL" id="EAY28518.1"/>
    </source>
</evidence>
<keyword evidence="4 6" id="KW-0472">Membrane</keyword>
<keyword evidence="10" id="KW-1185">Reference proteome</keyword>
<dbReference type="PANTHER" id="PTHR42829">
    <property type="entry name" value="NADH-UBIQUINONE OXIDOREDUCTASE CHAIN 5"/>
    <property type="match status" value="1"/>
</dbReference>
<dbReference type="GO" id="GO:0042773">
    <property type="term" value="P:ATP synthesis coupled electron transport"/>
    <property type="evidence" value="ECO:0007669"/>
    <property type="project" value="InterPro"/>
</dbReference>
<feature type="transmembrane region" description="Helical" evidence="6">
    <location>
        <begin position="137"/>
        <end position="155"/>
    </location>
</feature>
<feature type="transmembrane region" description="Helical" evidence="6">
    <location>
        <begin position="378"/>
        <end position="400"/>
    </location>
</feature>
<feature type="transmembrane region" description="Helical" evidence="6">
    <location>
        <begin position="530"/>
        <end position="553"/>
    </location>
</feature>
<proteinExistence type="predicted"/>
<dbReference type="EC" id="1.6.5.-" evidence="9"/>
<dbReference type="Pfam" id="PF00361">
    <property type="entry name" value="Proton_antipo_M"/>
    <property type="match status" value="1"/>
</dbReference>
<dbReference type="EMBL" id="AAWS01000015">
    <property type="protein sequence ID" value="EAY28518.1"/>
    <property type="molecule type" value="Genomic_DNA"/>
</dbReference>
<dbReference type="PRINTS" id="PR01434">
    <property type="entry name" value="NADHDHGNASE5"/>
</dbReference>
<evidence type="ECO:0000256" key="4">
    <source>
        <dbReference type="ARBA" id="ARBA00023136"/>
    </source>
</evidence>
<feature type="transmembrane region" description="Helical" evidence="6">
    <location>
        <begin position="273"/>
        <end position="294"/>
    </location>
</feature>
<dbReference type="GO" id="GO:0003954">
    <property type="term" value="F:NADH dehydrogenase activity"/>
    <property type="evidence" value="ECO:0007669"/>
    <property type="project" value="TreeGrafter"/>
</dbReference>
<evidence type="ECO:0000259" key="8">
    <source>
        <dbReference type="Pfam" id="PF00662"/>
    </source>
</evidence>
<feature type="transmembrane region" description="Helical" evidence="6">
    <location>
        <begin position="476"/>
        <end position="495"/>
    </location>
</feature>
<dbReference type="InterPro" id="IPR018393">
    <property type="entry name" value="NADHpl_OxRdtase_5_subgr"/>
</dbReference>
<dbReference type="InterPro" id="IPR001516">
    <property type="entry name" value="Proton_antipo_N"/>
</dbReference>
<dbReference type="GO" id="GO:0008137">
    <property type="term" value="F:NADH dehydrogenase (ubiquinone) activity"/>
    <property type="evidence" value="ECO:0007669"/>
    <property type="project" value="InterPro"/>
</dbReference>
<evidence type="ECO:0000259" key="7">
    <source>
        <dbReference type="Pfam" id="PF00361"/>
    </source>
</evidence>
<protein>
    <submittedName>
        <fullName evidence="9">NAD(P)H-quinone oxidoreductase chain 5 (NAD(P)Hdehydrogenase I, chain 5)</fullName>
        <ecNumber evidence="9">1.6.5.-</ecNumber>
    </submittedName>
</protein>
<dbReference type="PANTHER" id="PTHR42829:SF2">
    <property type="entry name" value="NADH-UBIQUINONE OXIDOREDUCTASE CHAIN 5"/>
    <property type="match status" value="1"/>
</dbReference>
<feature type="transmembrane region" description="Helical" evidence="6">
    <location>
        <begin position="6"/>
        <end position="22"/>
    </location>
</feature>
<dbReference type="OrthoDB" id="9807568at2"/>
<evidence type="ECO:0000256" key="3">
    <source>
        <dbReference type="ARBA" id="ARBA00022989"/>
    </source>
</evidence>
<dbReference type="InterPro" id="IPR001750">
    <property type="entry name" value="ND/Mrp_TM"/>
</dbReference>
<gene>
    <name evidence="9" type="ORF">M23134_04365</name>
</gene>
<feature type="transmembrane region" description="Helical" evidence="6">
    <location>
        <begin position="684"/>
        <end position="701"/>
    </location>
</feature>
<dbReference type="RefSeq" id="WP_002697744.1">
    <property type="nucleotide sequence ID" value="NZ_AAWS01000015.1"/>
</dbReference>
<keyword evidence="3 6" id="KW-1133">Transmembrane helix</keyword>
<feature type="transmembrane region" description="Helical" evidence="6">
    <location>
        <begin position="245"/>
        <end position="267"/>
    </location>
</feature>
<feature type="transmembrane region" description="Helical" evidence="6">
    <location>
        <begin position="301"/>
        <end position="320"/>
    </location>
</feature>
<feature type="transmembrane region" description="Helical" evidence="6">
    <location>
        <begin position="81"/>
        <end position="101"/>
    </location>
</feature>
<name>A1ZLY6_MICM2</name>
<dbReference type="PRINTS" id="PR01435">
    <property type="entry name" value="NPOXDRDTASE5"/>
</dbReference>
<dbReference type="eggNOG" id="COG1009">
    <property type="taxonomic scope" value="Bacteria"/>
</dbReference>
<feature type="domain" description="NADH-Ubiquinone oxidoreductase (complex I) chain 5 N-terminal" evidence="8">
    <location>
        <begin position="64"/>
        <end position="114"/>
    </location>
</feature>
<feature type="transmembrane region" description="Helical" evidence="6">
    <location>
        <begin position="167"/>
        <end position="190"/>
    </location>
</feature>
<keyword evidence="9" id="KW-0560">Oxidoreductase</keyword>
<keyword evidence="2 5" id="KW-0812">Transmembrane</keyword>
<feature type="transmembrane region" description="Helical" evidence="6">
    <location>
        <begin position="326"/>
        <end position="347"/>
    </location>
</feature>
<dbReference type="Pfam" id="PF00662">
    <property type="entry name" value="Proton_antipo_N"/>
    <property type="match status" value="1"/>
</dbReference>
<feature type="domain" description="NADH:quinone oxidoreductase/Mrp antiporter transmembrane" evidence="7">
    <location>
        <begin position="132"/>
        <end position="414"/>
    </location>
</feature>
<dbReference type="InterPro" id="IPR003945">
    <property type="entry name" value="NU5C-like"/>
</dbReference>
<feature type="transmembrane region" description="Helical" evidence="6">
    <location>
        <begin position="34"/>
        <end position="53"/>
    </location>
</feature>
<dbReference type="Gene3D" id="1.20.5.2700">
    <property type="match status" value="2"/>
</dbReference>
<evidence type="ECO:0000313" key="10">
    <source>
        <dbReference type="Proteomes" id="UP000004095"/>
    </source>
</evidence>
<feature type="transmembrane region" description="Helical" evidence="6">
    <location>
        <begin position="113"/>
        <end position="131"/>
    </location>
</feature>
<feature type="transmembrane region" description="Helical" evidence="6">
    <location>
        <begin position="420"/>
        <end position="440"/>
    </location>
</feature>
<evidence type="ECO:0000256" key="1">
    <source>
        <dbReference type="ARBA" id="ARBA00004127"/>
    </source>
</evidence>
<dbReference type="GO" id="GO:0016020">
    <property type="term" value="C:membrane"/>
    <property type="evidence" value="ECO:0007669"/>
    <property type="project" value="UniProtKB-SubCell"/>
</dbReference>
<dbReference type="AlphaFoldDB" id="A1ZLY6"/>
<comment type="subcellular location">
    <subcellularLocation>
        <location evidence="1">Endomembrane system</location>
        <topology evidence="1">Multi-pass membrane protein</topology>
    </subcellularLocation>
    <subcellularLocation>
        <location evidence="5">Membrane</location>
        <topology evidence="5">Multi-pass membrane protein</topology>
    </subcellularLocation>
</comment>
<dbReference type="GO" id="GO:0015990">
    <property type="term" value="P:electron transport coupled proton transport"/>
    <property type="evidence" value="ECO:0007669"/>
    <property type="project" value="TreeGrafter"/>
</dbReference>
<comment type="caution">
    <text evidence="9">The sequence shown here is derived from an EMBL/GenBank/DDBJ whole genome shotgun (WGS) entry which is preliminary data.</text>
</comment>
<accession>A1ZLY6</accession>
<feature type="transmembrane region" description="Helical" evidence="6">
    <location>
        <begin position="202"/>
        <end position="224"/>
    </location>
</feature>
<dbReference type="Proteomes" id="UP000004095">
    <property type="component" value="Unassembled WGS sequence"/>
</dbReference>
<sequence length="702" mass="77664">MTYLTLLILLLPFINFLVLLTGQKKIKRGGGHFATAVLLVTTVLAIVTAWQVLGGQPLYIDIYWFSLGTRSFKVDLYIDNLSALMMIVVTLVSALVHMFSLEYMKTDKNYNRYFAYLGLFTFSMLGIIIFHNLLIIYIFWELVGVSSYLLIGFWYEKKSATRASQKAFLVNRIGDVGFLAGILLVFNYFGDFNLLSIAQSPQFASLSVGVLLIIGLCLFCGAVGKSAQFPLQVWLPDAMEGPTPVSALIHAATMVAAGVYLLARIFFLLNLEALSVIATIGCITAFIGAFSALAQSDIKKVLAYSTISQLGYMVMGMGVGAYEASLLHLLTHAFFKACLFLCAGAVIHSMHQLEHKLNIHFDAQNMYLMGGLRKAMPFTFMCYVLSAAALAGLPFFSGFLSKDAILSGSLAWASFKGGGVWYLLPLFGFLSAFLTAFYMGRQLFLVFFGHLELEKVFEEAKGALAKVKDVPLQMKIPLGVLALGALWLMVSLNPFDAESGALWQWLVPANKSKVIADSVFTELATSSHHVHGFTIAVSVILAFLGLGLAYALYRKHKVHPEYALLGTPALFHLSHHSLYIDKLYKNTVARFSLRLSHKSFAVDDLYDQVFTNGIVKFSGTVARWDKKVVDGVVNFVAKFYVVLAHIIAWIDKAIVDGFVHLLAYLAKFTGRISRSFQNGHIQSYYLWVVISLIALVLFLVVN</sequence>
<evidence type="ECO:0000256" key="2">
    <source>
        <dbReference type="ARBA" id="ARBA00022692"/>
    </source>
</evidence>